<dbReference type="SUPFAM" id="SSF55781">
    <property type="entry name" value="GAF domain-like"/>
    <property type="match status" value="1"/>
</dbReference>
<organism evidence="2">
    <name type="scientific">marine sediment metagenome</name>
    <dbReference type="NCBI Taxonomy" id="412755"/>
    <lineage>
        <taxon>unclassified sequences</taxon>
        <taxon>metagenomes</taxon>
        <taxon>ecological metagenomes</taxon>
    </lineage>
</organism>
<dbReference type="InterPro" id="IPR003660">
    <property type="entry name" value="HAMP_dom"/>
</dbReference>
<dbReference type="GO" id="GO:0007165">
    <property type="term" value="P:signal transduction"/>
    <property type="evidence" value="ECO:0007669"/>
    <property type="project" value="InterPro"/>
</dbReference>
<accession>X1CDV9</accession>
<proteinExistence type="predicted"/>
<dbReference type="PROSITE" id="PS50885">
    <property type="entry name" value="HAMP"/>
    <property type="match status" value="1"/>
</dbReference>
<comment type="caution">
    <text evidence="2">The sequence shown here is derived from an EMBL/GenBank/DDBJ whole genome shotgun (WGS) entry which is preliminary data.</text>
</comment>
<dbReference type="GO" id="GO:0016020">
    <property type="term" value="C:membrane"/>
    <property type="evidence" value="ECO:0007669"/>
    <property type="project" value="InterPro"/>
</dbReference>
<evidence type="ECO:0000259" key="1">
    <source>
        <dbReference type="PROSITE" id="PS50885"/>
    </source>
</evidence>
<protein>
    <recommendedName>
        <fullName evidence="1">HAMP domain-containing protein</fullName>
    </recommendedName>
</protein>
<dbReference type="CDD" id="cd06225">
    <property type="entry name" value="HAMP"/>
    <property type="match status" value="1"/>
</dbReference>
<gene>
    <name evidence="2" type="ORF">S01H4_63953</name>
</gene>
<name>X1CDV9_9ZZZZ</name>
<reference evidence="2" key="1">
    <citation type="journal article" date="2014" name="Front. Microbiol.">
        <title>High frequency of phylogenetically diverse reductive dehalogenase-homologous genes in deep subseafloor sedimentary metagenomes.</title>
        <authorList>
            <person name="Kawai M."/>
            <person name="Futagami T."/>
            <person name="Toyoda A."/>
            <person name="Takaki Y."/>
            <person name="Nishi S."/>
            <person name="Hori S."/>
            <person name="Arai W."/>
            <person name="Tsubouchi T."/>
            <person name="Morono Y."/>
            <person name="Uchiyama I."/>
            <person name="Ito T."/>
            <person name="Fujiyama A."/>
            <person name="Inagaki F."/>
            <person name="Takami H."/>
        </authorList>
    </citation>
    <scope>NUCLEOTIDE SEQUENCE</scope>
    <source>
        <strain evidence="2">Expedition CK06-06</strain>
    </source>
</reference>
<dbReference type="EMBL" id="BART01038627">
    <property type="protein sequence ID" value="GAH06446.1"/>
    <property type="molecule type" value="Genomic_DNA"/>
</dbReference>
<dbReference type="AlphaFoldDB" id="X1CDV9"/>
<dbReference type="InterPro" id="IPR029016">
    <property type="entry name" value="GAF-like_dom_sf"/>
</dbReference>
<dbReference type="SUPFAM" id="SSF158472">
    <property type="entry name" value="HAMP domain-like"/>
    <property type="match status" value="1"/>
</dbReference>
<feature type="domain" description="HAMP" evidence="1">
    <location>
        <begin position="1"/>
        <end position="39"/>
    </location>
</feature>
<dbReference type="Gene3D" id="6.10.340.10">
    <property type="match status" value="1"/>
</dbReference>
<feature type="non-terminal residue" evidence="2">
    <location>
        <position position="1"/>
    </location>
</feature>
<feature type="non-terminal residue" evidence="2">
    <location>
        <position position="130"/>
    </location>
</feature>
<dbReference type="Gene3D" id="3.30.450.40">
    <property type="match status" value="1"/>
</dbReference>
<evidence type="ECO:0000313" key="2">
    <source>
        <dbReference type="EMBL" id="GAH06446.1"/>
    </source>
</evidence>
<dbReference type="Pfam" id="PF00672">
    <property type="entry name" value="HAMP"/>
    <property type="match status" value="1"/>
</dbReference>
<sequence length="130" mass="14433">EAIGKGDLTTKTSISGTDELASLGSAMNQMVEDLAKSRETTEHLLTETERRAEQLRAINEVGRRISSILSVDELLPYVVHSLQETFNYYYVLILLLEPDSGELVIKASNPYKGIVPVQFAPRVKVNEGVR</sequence>